<accession>A0ABS0AH81</accession>
<name>A0ABS0AH81_9GAMM</name>
<evidence type="ECO:0000256" key="2">
    <source>
        <dbReference type="SAM" id="SignalP"/>
    </source>
</evidence>
<evidence type="ECO:0000313" key="3">
    <source>
        <dbReference type="EMBL" id="MBF5053453.1"/>
    </source>
</evidence>
<evidence type="ECO:0008006" key="5">
    <source>
        <dbReference type="Google" id="ProtNLM"/>
    </source>
</evidence>
<gene>
    <name evidence="3" type="ORF">ISO4_02055</name>
</gene>
<organism evidence="3 4">
    <name type="scientific">Alloalcanivorax venustensis ISO4</name>
    <dbReference type="NCBI Taxonomy" id="1177184"/>
    <lineage>
        <taxon>Bacteria</taxon>
        <taxon>Pseudomonadati</taxon>
        <taxon>Pseudomonadota</taxon>
        <taxon>Gammaproteobacteria</taxon>
        <taxon>Oceanospirillales</taxon>
        <taxon>Alcanivoracaceae</taxon>
        <taxon>Alloalcanivorax</taxon>
    </lineage>
</organism>
<dbReference type="RefSeq" id="WP_194856161.1">
    <property type="nucleotide sequence ID" value="NZ_ARXR01000016.1"/>
</dbReference>
<feature type="region of interest" description="Disordered" evidence="1">
    <location>
        <begin position="253"/>
        <end position="276"/>
    </location>
</feature>
<dbReference type="Proteomes" id="UP000644441">
    <property type="component" value="Unassembled WGS sequence"/>
</dbReference>
<sequence length="359" mass="38681">MYRLLLGLIVGFLCVSPVFAADAGEVSVPLEGEQPRGAEAREQALRQGLETVIRRLTGRDQVADLPGVAGVLEDPSRWLMRYAYDGGTPPRLNAVFDDRALVRHLSDQGAPVWSGERPPVLVWLVSEGTGQGRMVAASDPLAEKLTSAAARRGVSLTLPEWDQRDRDTVAVADIRGRFDGPLLQASRRYETDWVATAVLYDSGQGGATTLNWRLLQDGDAVASSRDRADDSGAALYRLVDVIADRIAERYSVRSGAGDGGDGADDGEPSEPAGDALVDRSGWITVRGVQSLTDWQRLRQALSDLGPMRSVALRVASDDRVQFEVDFAGGRSQLIRSVTGVGGLSECEEPAAESPTFCFR</sequence>
<feature type="signal peptide" evidence="2">
    <location>
        <begin position="1"/>
        <end position="20"/>
    </location>
</feature>
<keyword evidence="4" id="KW-1185">Reference proteome</keyword>
<feature type="chain" id="PRO_5047092414" description="DUF2066 domain-containing protein" evidence="2">
    <location>
        <begin position="21"/>
        <end position="359"/>
    </location>
</feature>
<dbReference type="InterPro" id="IPR018642">
    <property type="entry name" value="DUF2066"/>
</dbReference>
<reference evidence="3 4" key="1">
    <citation type="submission" date="2012-09" db="EMBL/GenBank/DDBJ databases">
        <title>Genome Sequence of alkane-degrading Bacterium Alcanivorax venustensis ISO4.</title>
        <authorList>
            <person name="Lai Q."/>
            <person name="Shao Z."/>
        </authorList>
    </citation>
    <scope>NUCLEOTIDE SEQUENCE [LARGE SCALE GENOMIC DNA]</scope>
    <source>
        <strain evidence="3 4">ISO4</strain>
    </source>
</reference>
<keyword evidence="2" id="KW-0732">Signal</keyword>
<proteinExistence type="predicted"/>
<evidence type="ECO:0000256" key="1">
    <source>
        <dbReference type="SAM" id="MobiDB-lite"/>
    </source>
</evidence>
<comment type="caution">
    <text evidence="3">The sequence shown here is derived from an EMBL/GenBank/DDBJ whole genome shotgun (WGS) entry which is preliminary data.</text>
</comment>
<evidence type="ECO:0000313" key="4">
    <source>
        <dbReference type="Proteomes" id="UP000644441"/>
    </source>
</evidence>
<protein>
    <recommendedName>
        <fullName evidence="5">DUF2066 domain-containing protein</fullName>
    </recommendedName>
</protein>
<dbReference type="Pfam" id="PF09839">
    <property type="entry name" value="DUF2066"/>
    <property type="match status" value="1"/>
</dbReference>
<dbReference type="EMBL" id="ARXR01000016">
    <property type="protein sequence ID" value="MBF5053453.1"/>
    <property type="molecule type" value="Genomic_DNA"/>
</dbReference>